<proteinExistence type="predicted"/>
<keyword evidence="2" id="KW-1185">Reference proteome</keyword>
<dbReference type="OrthoDB" id="129189at2759"/>
<dbReference type="AlphaFoldDB" id="A0A9W7CRW5"/>
<sequence length="256" mass="27548">MSSTLIVFTRSKPKLMWSVSPDRLRLHCVAYTLILEPIHHHTHELGCPPPLATDAMLASTAPLDESAAPLRQIPGAAGAFVCDSGLAVTAARESAPAAAPSAGTARGGAAKLTASWNDEDVEELFCLRYKELDGRFKNTKDTKRTKFAWSMLASTLSVNQSKVFTDQQCQAKLQKDCCEGLGALGKRLAAAQGGGGDGLAEAAQQQIDVFQQQSKLANAQNTQPLLQIQAQSEQLKLHSDNIRERLDLIRRGAASR</sequence>
<evidence type="ECO:0000313" key="1">
    <source>
        <dbReference type="EMBL" id="GMF36193.1"/>
    </source>
</evidence>
<dbReference type="EMBL" id="BSXT01000916">
    <property type="protein sequence ID" value="GMF36193.1"/>
    <property type="molecule type" value="Genomic_DNA"/>
</dbReference>
<gene>
    <name evidence="1" type="ORF">Pfra01_000980300</name>
</gene>
<comment type="caution">
    <text evidence="1">The sequence shown here is derived from an EMBL/GenBank/DDBJ whole genome shotgun (WGS) entry which is preliminary data.</text>
</comment>
<reference evidence="1" key="1">
    <citation type="submission" date="2023-04" db="EMBL/GenBank/DDBJ databases">
        <title>Phytophthora fragariaefolia NBRC 109709.</title>
        <authorList>
            <person name="Ichikawa N."/>
            <person name="Sato H."/>
            <person name="Tonouchi N."/>
        </authorList>
    </citation>
    <scope>NUCLEOTIDE SEQUENCE</scope>
    <source>
        <strain evidence="1">NBRC 109709</strain>
    </source>
</reference>
<evidence type="ECO:0000313" key="2">
    <source>
        <dbReference type="Proteomes" id="UP001165121"/>
    </source>
</evidence>
<protein>
    <submittedName>
        <fullName evidence="1">Unnamed protein product</fullName>
    </submittedName>
</protein>
<dbReference type="Proteomes" id="UP001165121">
    <property type="component" value="Unassembled WGS sequence"/>
</dbReference>
<accession>A0A9W7CRW5</accession>
<organism evidence="1 2">
    <name type="scientific">Phytophthora fragariaefolia</name>
    <dbReference type="NCBI Taxonomy" id="1490495"/>
    <lineage>
        <taxon>Eukaryota</taxon>
        <taxon>Sar</taxon>
        <taxon>Stramenopiles</taxon>
        <taxon>Oomycota</taxon>
        <taxon>Peronosporomycetes</taxon>
        <taxon>Peronosporales</taxon>
        <taxon>Peronosporaceae</taxon>
        <taxon>Phytophthora</taxon>
    </lineage>
</organism>
<name>A0A9W7CRW5_9STRA</name>